<evidence type="ECO:0000256" key="1">
    <source>
        <dbReference type="SAM" id="MobiDB-lite"/>
    </source>
</evidence>
<keyword evidence="4" id="KW-1185">Reference proteome</keyword>
<keyword evidence="2" id="KW-0732">Signal</keyword>
<sequence>MHLLTLFGVCSALLPALAWSKPTHQTITPRKVDWDMSDLLGYKRYVTRCVCDCGASQGAITGKIATPGGTEIKKAENCQNTCITKLMQEVRGSYDGYKVMKSWYEDEVLKNGNNERFPWPPESACKKSETGAGGDDTESDTDAGSNHGESVEIDMSATYPDSD</sequence>
<evidence type="ECO:0000256" key="2">
    <source>
        <dbReference type="SAM" id="SignalP"/>
    </source>
</evidence>
<gene>
    <name evidence="3" type="ORF">KHLLAP_LOCUS6372</name>
</gene>
<evidence type="ECO:0000313" key="3">
    <source>
        <dbReference type="EMBL" id="CAJ2505904.1"/>
    </source>
</evidence>
<accession>A0AAI8VKA9</accession>
<dbReference type="AlphaFoldDB" id="A0AAI8VKA9"/>
<proteinExistence type="predicted"/>
<reference evidence="3" key="1">
    <citation type="submission" date="2023-10" db="EMBL/GenBank/DDBJ databases">
        <authorList>
            <person name="Hackl T."/>
        </authorList>
    </citation>
    <scope>NUCLEOTIDE SEQUENCE</scope>
</reference>
<feature type="signal peptide" evidence="2">
    <location>
        <begin position="1"/>
        <end position="20"/>
    </location>
</feature>
<dbReference type="EMBL" id="CAUWAG010000008">
    <property type="protein sequence ID" value="CAJ2505904.1"/>
    <property type="molecule type" value="Genomic_DNA"/>
</dbReference>
<comment type="caution">
    <text evidence="3">The sequence shown here is derived from an EMBL/GenBank/DDBJ whole genome shotgun (WGS) entry which is preliminary data.</text>
</comment>
<feature type="chain" id="PRO_5042535523" evidence="2">
    <location>
        <begin position="21"/>
        <end position="163"/>
    </location>
</feature>
<feature type="region of interest" description="Disordered" evidence="1">
    <location>
        <begin position="112"/>
        <end position="163"/>
    </location>
</feature>
<organism evidence="3 4">
    <name type="scientific">Anthostomella pinea</name>
    <dbReference type="NCBI Taxonomy" id="933095"/>
    <lineage>
        <taxon>Eukaryota</taxon>
        <taxon>Fungi</taxon>
        <taxon>Dikarya</taxon>
        <taxon>Ascomycota</taxon>
        <taxon>Pezizomycotina</taxon>
        <taxon>Sordariomycetes</taxon>
        <taxon>Xylariomycetidae</taxon>
        <taxon>Xylariales</taxon>
        <taxon>Xylariaceae</taxon>
        <taxon>Anthostomella</taxon>
    </lineage>
</organism>
<protein>
    <submittedName>
        <fullName evidence="3">Uu.00g000340.m01.CDS01</fullName>
    </submittedName>
</protein>
<evidence type="ECO:0000313" key="4">
    <source>
        <dbReference type="Proteomes" id="UP001295740"/>
    </source>
</evidence>
<dbReference type="Proteomes" id="UP001295740">
    <property type="component" value="Unassembled WGS sequence"/>
</dbReference>
<name>A0AAI8VKA9_9PEZI</name>